<reference evidence="2" key="1">
    <citation type="submission" date="2021-03" db="EMBL/GenBank/DDBJ databases">
        <title>Leucobacter chromiisoli sp. nov., isolated from chromium-containing soil of chemical plant.</title>
        <authorList>
            <person name="Xu Z."/>
        </authorList>
    </citation>
    <scope>NUCLEOTIDE SEQUENCE</scope>
    <source>
        <strain evidence="2">K 70/01</strain>
    </source>
</reference>
<comment type="caution">
    <text evidence="2">The sequence shown here is derived from an EMBL/GenBank/DDBJ whole genome shotgun (WGS) entry which is preliminary data.</text>
</comment>
<keyword evidence="3" id="KW-1185">Reference proteome</keyword>
<protein>
    <submittedName>
        <fullName evidence="2">Glyoxalase</fullName>
    </submittedName>
</protein>
<gene>
    <name evidence="2" type="ORF">J4H85_05020</name>
</gene>
<accession>A0A939QDV9</accession>
<dbReference type="PANTHER" id="PTHR36503">
    <property type="entry name" value="BLR2520 PROTEIN"/>
    <property type="match status" value="1"/>
</dbReference>
<dbReference type="PANTHER" id="PTHR36503:SF2">
    <property type="entry name" value="BLR2408 PROTEIN"/>
    <property type="match status" value="1"/>
</dbReference>
<dbReference type="SUPFAM" id="SSF54593">
    <property type="entry name" value="Glyoxalase/Bleomycin resistance protein/Dihydroxybiphenyl dioxygenase"/>
    <property type="match status" value="1"/>
</dbReference>
<dbReference type="InterPro" id="IPR029068">
    <property type="entry name" value="Glyas_Bleomycin-R_OHBP_Dase"/>
</dbReference>
<sequence length="144" mass="15935">MSTEVFVNIVTDDLERSQAFYTALGCTINPDFTDENAACVVWTEQIYFMVLRRDFFATFTEKAVADPRTTAQAIIALSRESRDAVNSTVDAGLAAGGIEPRDPQDYGFMFSRTLEDPDGNILEFLYMDPVASEQGPAAWEAQQG</sequence>
<dbReference type="Proteomes" id="UP000668403">
    <property type="component" value="Unassembled WGS sequence"/>
</dbReference>
<dbReference type="Gene3D" id="3.10.180.10">
    <property type="entry name" value="2,3-Dihydroxybiphenyl 1,2-Dioxygenase, domain 1"/>
    <property type="match status" value="1"/>
</dbReference>
<organism evidence="2 3">
    <name type="scientific">Leucobacter tardus</name>
    <dbReference type="NCBI Taxonomy" id="501483"/>
    <lineage>
        <taxon>Bacteria</taxon>
        <taxon>Bacillati</taxon>
        <taxon>Actinomycetota</taxon>
        <taxon>Actinomycetes</taxon>
        <taxon>Micrococcales</taxon>
        <taxon>Microbacteriaceae</taxon>
        <taxon>Leucobacter</taxon>
    </lineage>
</organism>
<name>A0A939QDV9_9MICO</name>
<dbReference type="EMBL" id="JAGFBF010000002">
    <property type="protein sequence ID" value="MBO2989358.1"/>
    <property type="molecule type" value="Genomic_DNA"/>
</dbReference>
<dbReference type="Pfam" id="PF22677">
    <property type="entry name" value="Ble-like_N"/>
    <property type="match status" value="1"/>
</dbReference>
<evidence type="ECO:0000259" key="1">
    <source>
        <dbReference type="Pfam" id="PF22677"/>
    </source>
</evidence>
<evidence type="ECO:0000313" key="3">
    <source>
        <dbReference type="Proteomes" id="UP000668403"/>
    </source>
</evidence>
<proteinExistence type="predicted"/>
<evidence type="ECO:0000313" key="2">
    <source>
        <dbReference type="EMBL" id="MBO2989358.1"/>
    </source>
</evidence>
<dbReference type="AlphaFoldDB" id="A0A939QDV9"/>
<dbReference type="RefSeq" id="WP_208237502.1">
    <property type="nucleotide sequence ID" value="NZ_BAAAQU010000001.1"/>
</dbReference>
<dbReference type="InterPro" id="IPR053863">
    <property type="entry name" value="Glyoxy/Ble-like_N"/>
</dbReference>
<feature type="domain" description="Glyoxalase/Bleomycin resistance-like N-terminal" evidence="1">
    <location>
        <begin position="5"/>
        <end position="41"/>
    </location>
</feature>